<gene>
    <name evidence="2" type="ORF">SAMN07250955_11344</name>
</gene>
<dbReference type="Proteomes" id="UP000197065">
    <property type="component" value="Unassembled WGS sequence"/>
</dbReference>
<dbReference type="SUPFAM" id="SSF56925">
    <property type="entry name" value="OMPA-like"/>
    <property type="match status" value="1"/>
</dbReference>
<evidence type="ECO:0000256" key="1">
    <source>
        <dbReference type="ARBA" id="ARBA00009330"/>
    </source>
</evidence>
<dbReference type="PANTHER" id="PTHR36920:SF1">
    <property type="entry name" value="OUTER MEMBRANE PROTEIN W"/>
    <property type="match status" value="1"/>
</dbReference>
<evidence type="ECO:0000313" key="2">
    <source>
        <dbReference type="EMBL" id="SNB75431.1"/>
    </source>
</evidence>
<dbReference type="Pfam" id="PF03922">
    <property type="entry name" value="OmpW"/>
    <property type="match status" value="1"/>
</dbReference>
<comment type="similarity">
    <text evidence="1">Belongs to the OmpW/AlkL family.</text>
</comment>
<organism evidence="2 3">
    <name type="scientific">Arboricoccus pini</name>
    <dbReference type="NCBI Taxonomy" id="1963835"/>
    <lineage>
        <taxon>Bacteria</taxon>
        <taxon>Pseudomonadati</taxon>
        <taxon>Pseudomonadota</taxon>
        <taxon>Alphaproteobacteria</taxon>
        <taxon>Geminicoccales</taxon>
        <taxon>Geminicoccaceae</taxon>
        <taxon>Arboricoccus</taxon>
    </lineage>
</organism>
<dbReference type="EMBL" id="FYEH01000013">
    <property type="protein sequence ID" value="SNB75431.1"/>
    <property type="molecule type" value="Genomic_DNA"/>
</dbReference>
<proteinExistence type="inferred from homology"/>
<dbReference type="AlphaFoldDB" id="A0A212RRZ5"/>
<accession>A0A212RRZ5</accession>
<dbReference type="InterPro" id="IPR011250">
    <property type="entry name" value="OMP/PagP_B-barrel"/>
</dbReference>
<keyword evidence="3" id="KW-1185">Reference proteome</keyword>
<protein>
    <submittedName>
        <fullName evidence="2">Outer membrane protein</fullName>
    </submittedName>
</protein>
<reference evidence="2 3" key="1">
    <citation type="submission" date="2017-06" db="EMBL/GenBank/DDBJ databases">
        <authorList>
            <person name="Kim H.J."/>
            <person name="Triplett B.A."/>
        </authorList>
    </citation>
    <scope>NUCLEOTIDE SEQUENCE [LARGE SCALE GENOMIC DNA]</scope>
    <source>
        <strain evidence="2 3">B29T1</strain>
    </source>
</reference>
<dbReference type="InterPro" id="IPR005618">
    <property type="entry name" value="OMPW"/>
</dbReference>
<dbReference type="GO" id="GO:0019867">
    <property type="term" value="C:outer membrane"/>
    <property type="evidence" value="ECO:0007669"/>
    <property type="project" value="InterPro"/>
</dbReference>
<dbReference type="GO" id="GO:0055085">
    <property type="term" value="P:transmembrane transport"/>
    <property type="evidence" value="ECO:0007669"/>
    <property type="project" value="TreeGrafter"/>
</dbReference>
<dbReference type="Gene3D" id="2.40.160.20">
    <property type="match status" value="1"/>
</dbReference>
<sequence>MAADNATHGKQGGDVMIRLRGLGVIPADKAQIDKIGGDTDLSNTVVPELDVTYFFTRHLAAELIAATTRHDVKVKDTALGDQKLGRVSLLPPTLLAQWHFLPDAKFSPYVGAGINYTIFYDSKESGIANSLKFDNSFGWALQAGMDVQIVGNWYLNVDVKKLFLNTNAEVNRSIDAKVDVDPWLIGLGLGYKF</sequence>
<dbReference type="PANTHER" id="PTHR36920">
    <property type="match status" value="1"/>
</dbReference>
<name>A0A212RRZ5_9PROT</name>
<evidence type="ECO:0000313" key="3">
    <source>
        <dbReference type="Proteomes" id="UP000197065"/>
    </source>
</evidence>